<comment type="caution">
    <text evidence="2">The sequence shown here is derived from an EMBL/GenBank/DDBJ whole genome shotgun (WGS) entry which is preliminary data.</text>
</comment>
<sequence length="86" mass="9445">MTSHSIDADIKVKWPEGQSAYSPGTAEELSLIAIDLLVKEMGSDAARSFIDQVFERYRHEPIAAPAQVLTGRPQPDPESTAEPLHE</sequence>
<evidence type="ECO:0000313" key="3">
    <source>
        <dbReference type="Proteomes" id="UP000186736"/>
    </source>
</evidence>
<dbReference type="AlphaFoldDB" id="A0A1Q9R7D2"/>
<dbReference type="EMBL" id="MKZO01000012">
    <property type="protein sequence ID" value="OLS63271.1"/>
    <property type="molecule type" value="Genomic_DNA"/>
</dbReference>
<protein>
    <submittedName>
        <fullName evidence="2">Uncharacterized protein</fullName>
    </submittedName>
</protein>
<reference evidence="2 3" key="1">
    <citation type="submission" date="2016-10" db="EMBL/GenBank/DDBJ databases">
        <title>Genome Sequence of Pseudomonas putida GM4FR.</title>
        <authorList>
            <person name="Poehlein A."/>
            <person name="Wemheuer F."/>
            <person name="Hollensteiner J."/>
            <person name="Wemheuer B."/>
        </authorList>
    </citation>
    <scope>NUCLEOTIDE SEQUENCE [LARGE SCALE GENOMIC DNA]</scope>
    <source>
        <strain evidence="2 3">GM4FR</strain>
    </source>
</reference>
<dbReference type="OrthoDB" id="6920147at2"/>
<organism evidence="2 3">
    <name type="scientific">Pseudomonas putida</name>
    <name type="common">Arthrobacter siderocapsulatus</name>
    <dbReference type="NCBI Taxonomy" id="303"/>
    <lineage>
        <taxon>Bacteria</taxon>
        <taxon>Pseudomonadati</taxon>
        <taxon>Pseudomonadota</taxon>
        <taxon>Gammaproteobacteria</taxon>
        <taxon>Pseudomonadales</taxon>
        <taxon>Pseudomonadaceae</taxon>
        <taxon>Pseudomonas</taxon>
    </lineage>
</organism>
<gene>
    <name evidence="2" type="ORF">PSEMO_14060</name>
</gene>
<dbReference type="Proteomes" id="UP000186736">
    <property type="component" value="Unassembled WGS sequence"/>
</dbReference>
<feature type="region of interest" description="Disordered" evidence="1">
    <location>
        <begin position="64"/>
        <end position="86"/>
    </location>
</feature>
<name>A0A1Q9R7D2_PSEPU</name>
<accession>A0A1Q9R7D2</accession>
<evidence type="ECO:0000313" key="2">
    <source>
        <dbReference type="EMBL" id="OLS63271.1"/>
    </source>
</evidence>
<proteinExistence type="predicted"/>
<evidence type="ECO:0000256" key="1">
    <source>
        <dbReference type="SAM" id="MobiDB-lite"/>
    </source>
</evidence>
<dbReference type="RefSeq" id="WP_075802772.1">
    <property type="nucleotide sequence ID" value="NZ_MKZO01000012.1"/>
</dbReference>